<organism evidence="1 2">
    <name type="scientific">Verruconis gallopava</name>
    <dbReference type="NCBI Taxonomy" id="253628"/>
    <lineage>
        <taxon>Eukaryota</taxon>
        <taxon>Fungi</taxon>
        <taxon>Dikarya</taxon>
        <taxon>Ascomycota</taxon>
        <taxon>Pezizomycotina</taxon>
        <taxon>Dothideomycetes</taxon>
        <taxon>Pleosporomycetidae</taxon>
        <taxon>Venturiales</taxon>
        <taxon>Sympoventuriaceae</taxon>
        <taxon>Verruconis</taxon>
    </lineage>
</organism>
<dbReference type="VEuPathDB" id="FungiDB:PV09_07589"/>
<dbReference type="EMBL" id="KN847559">
    <property type="protein sequence ID" value="KIW00829.1"/>
    <property type="molecule type" value="Genomic_DNA"/>
</dbReference>
<dbReference type="GeneID" id="27315562"/>
<dbReference type="InParanoid" id="A0A0D2ANY1"/>
<reference evidence="1 2" key="1">
    <citation type="submission" date="2015-01" db="EMBL/GenBank/DDBJ databases">
        <title>The Genome Sequence of Ochroconis gallopava CBS43764.</title>
        <authorList>
            <consortium name="The Broad Institute Genomics Platform"/>
            <person name="Cuomo C."/>
            <person name="de Hoog S."/>
            <person name="Gorbushina A."/>
            <person name="Stielow B."/>
            <person name="Teixiera M."/>
            <person name="Abouelleil A."/>
            <person name="Chapman S.B."/>
            <person name="Priest M."/>
            <person name="Young S.K."/>
            <person name="Wortman J."/>
            <person name="Nusbaum C."/>
            <person name="Birren B."/>
        </authorList>
    </citation>
    <scope>NUCLEOTIDE SEQUENCE [LARGE SCALE GENOMIC DNA]</scope>
    <source>
        <strain evidence="1 2">CBS 43764</strain>
    </source>
</reference>
<dbReference type="AlphaFoldDB" id="A0A0D2ANY1"/>
<gene>
    <name evidence="1" type="ORF">PV09_07589</name>
</gene>
<sequence>MMSKQSPVTSSRLWHLCILPQHCDRRFYGVYGRLMQFGGTTASFKLDDLSVEHLMLYFSTVLQGIQNVFPDMFLDSSIKSRLEHMVIQVVEPEDMRRIRDISDDTQTAAHLTDRSAAMVVRLILSEFLPRPVVENMVEDYFPEDTSDLEDTMTTAYDRYRRADGIYALKELFSSVPFSEDMATDTGFSGKRKGAKTDSSYVNTSNGNNHGRDFSIILDPHVYNVNTSSSPVNPNDLSRPAVVTAVDGGGVAGLVRGFHFDQSDESATEILDDGSVDGIRKEYTFAIIRGVPVRGFAIINGGHAQLQLSQQGIECVRRLIYELLQHMPGLEECHLPSSSPSLLRVEQLLQNMKIELTEEDLIQRIENASDTDLIPWATETTIWAIQQCILSPWLCEIVRPKHPAGRVTFPLPGEDPELQQSRNNSADPWDQLSEDLHTANMSLKRLVDFLTMLPHTQTDLVLDFACAGALSSVSTIQRKLTYFRRIGLKLTPQDITNIENAKKSTRR</sequence>
<evidence type="ECO:0000313" key="1">
    <source>
        <dbReference type="EMBL" id="KIW00829.1"/>
    </source>
</evidence>
<accession>A0A0D2ANY1</accession>
<dbReference type="Proteomes" id="UP000053259">
    <property type="component" value="Unassembled WGS sequence"/>
</dbReference>
<dbReference type="HOGENOM" id="CLU_538841_0_0_1"/>
<name>A0A0D2ANY1_9PEZI</name>
<keyword evidence="2" id="KW-1185">Reference proteome</keyword>
<protein>
    <submittedName>
        <fullName evidence="1">Uncharacterized protein</fullName>
    </submittedName>
</protein>
<evidence type="ECO:0000313" key="2">
    <source>
        <dbReference type="Proteomes" id="UP000053259"/>
    </source>
</evidence>
<dbReference type="RefSeq" id="XP_016210698.1">
    <property type="nucleotide sequence ID" value="XM_016361372.1"/>
</dbReference>
<proteinExistence type="predicted"/>